<dbReference type="EMBL" id="MU394290">
    <property type="protein sequence ID" value="KAI6090534.1"/>
    <property type="molecule type" value="Genomic_DNA"/>
</dbReference>
<accession>A0ACC0DCX1</accession>
<reference evidence="1 2" key="1">
    <citation type="journal article" date="2022" name="New Phytol.">
        <title>Ecological generalism drives hyperdiversity of secondary metabolite gene clusters in xylarialean endophytes.</title>
        <authorList>
            <person name="Franco M.E.E."/>
            <person name="Wisecaver J.H."/>
            <person name="Arnold A.E."/>
            <person name="Ju Y.M."/>
            <person name="Slot J.C."/>
            <person name="Ahrendt S."/>
            <person name="Moore L.P."/>
            <person name="Eastman K.E."/>
            <person name="Scott K."/>
            <person name="Konkel Z."/>
            <person name="Mondo S.J."/>
            <person name="Kuo A."/>
            <person name="Hayes R.D."/>
            <person name="Haridas S."/>
            <person name="Andreopoulos B."/>
            <person name="Riley R."/>
            <person name="LaButti K."/>
            <person name="Pangilinan J."/>
            <person name="Lipzen A."/>
            <person name="Amirebrahimi M."/>
            <person name="Yan J."/>
            <person name="Adam C."/>
            <person name="Keymanesh K."/>
            <person name="Ng V."/>
            <person name="Louie K."/>
            <person name="Northen T."/>
            <person name="Drula E."/>
            <person name="Henrissat B."/>
            <person name="Hsieh H.M."/>
            <person name="Youens-Clark K."/>
            <person name="Lutzoni F."/>
            <person name="Miadlikowska J."/>
            <person name="Eastwood D.C."/>
            <person name="Hamelin R.C."/>
            <person name="Grigoriev I.V."/>
            <person name="U'Ren J.M."/>
        </authorList>
    </citation>
    <scope>NUCLEOTIDE SEQUENCE [LARGE SCALE GENOMIC DNA]</scope>
    <source>
        <strain evidence="1 2">ER1909</strain>
    </source>
</reference>
<protein>
    <submittedName>
        <fullName evidence="1">Uncharacterized protein</fullName>
    </submittedName>
</protein>
<evidence type="ECO:0000313" key="1">
    <source>
        <dbReference type="EMBL" id="KAI6090534.1"/>
    </source>
</evidence>
<evidence type="ECO:0000313" key="2">
    <source>
        <dbReference type="Proteomes" id="UP001497680"/>
    </source>
</evidence>
<dbReference type="Proteomes" id="UP001497680">
    <property type="component" value="Unassembled WGS sequence"/>
</dbReference>
<keyword evidence="2" id="KW-1185">Reference proteome</keyword>
<name>A0ACC0DCX1_9PEZI</name>
<gene>
    <name evidence="1" type="ORF">F4821DRAFT_19669</name>
</gene>
<sequence>MLRLRCKPGASGLGEEIEWLLDDDRTSGIGSKLSLLERRGLFKSYFDNPYISSEDILPLVSLPRSPPTDQQSSQRPTELSSYSPPSATAYEERRTYTCFYLSAAAIVLLFASLALSLWWSINHSDVSGGFGIGSYVVGTSGVIIAVASYMHRPHCWCWAPSQTSA</sequence>
<proteinExistence type="predicted"/>
<comment type="caution">
    <text evidence="1">The sequence shown here is derived from an EMBL/GenBank/DDBJ whole genome shotgun (WGS) entry which is preliminary data.</text>
</comment>
<organism evidence="1 2">
    <name type="scientific">Hypoxylon rubiginosum</name>
    <dbReference type="NCBI Taxonomy" id="110542"/>
    <lineage>
        <taxon>Eukaryota</taxon>
        <taxon>Fungi</taxon>
        <taxon>Dikarya</taxon>
        <taxon>Ascomycota</taxon>
        <taxon>Pezizomycotina</taxon>
        <taxon>Sordariomycetes</taxon>
        <taxon>Xylariomycetidae</taxon>
        <taxon>Xylariales</taxon>
        <taxon>Hypoxylaceae</taxon>
        <taxon>Hypoxylon</taxon>
    </lineage>
</organism>